<dbReference type="OrthoDB" id="5588650at2"/>
<dbReference type="PANTHER" id="PTHR39594:SF1">
    <property type="entry name" value="PROTEIN YCHQ"/>
    <property type="match status" value="1"/>
</dbReference>
<feature type="transmembrane region" description="Helical" evidence="1">
    <location>
        <begin position="106"/>
        <end position="127"/>
    </location>
</feature>
<feature type="transmembrane region" description="Helical" evidence="1">
    <location>
        <begin position="75"/>
        <end position="94"/>
    </location>
</feature>
<proteinExistence type="predicted"/>
<keyword evidence="1" id="KW-0812">Transmembrane</keyword>
<keyword evidence="3" id="KW-1185">Reference proteome</keyword>
<protein>
    <submittedName>
        <fullName evidence="2">SirB2 family protein</fullName>
    </submittedName>
</protein>
<evidence type="ECO:0000256" key="1">
    <source>
        <dbReference type="SAM" id="Phobius"/>
    </source>
</evidence>
<dbReference type="PANTHER" id="PTHR39594">
    <property type="entry name" value="PROTEIN YCHQ"/>
    <property type="match status" value="1"/>
</dbReference>
<accession>A0A085JDW7</accession>
<dbReference type="eggNOG" id="COG3094">
    <property type="taxonomic scope" value="Bacteria"/>
</dbReference>
<evidence type="ECO:0000313" key="2">
    <source>
        <dbReference type="EMBL" id="KFD18663.1"/>
    </source>
</evidence>
<organism evidence="2 3">
    <name type="scientific">Tatumella ptyseos ATCC 33301</name>
    <dbReference type="NCBI Taxonomy" id="1005995"/>
    <lineage>
        <taxon>Bacteria</taxon>
        <taxon>Pseudomonadati</taxon>
        <taxon>Pseudomonadota</taxon>
        <taxon>Gammaproteobacteria</taxon>
        <taxon>Enterobacterales</taxon>
        <taxon>Erwiniaceae</taxon>
        <taxon>Tatumella</taxon>
    </lineage>
</organism>
<dbReference type="Pfam" id="PF04247">
    <property type="entry name" value="SirB"/>
    <property type="match status" value="1"/>
</dbReference>
<sequence length="130" mass="14682">MYTLFPLVKSIHLLTVFLSVALFILRFYWKAAHSAMSDRRWVKIVPHIVDTFLLLSGILLVLITHQYPFTEGNGWLTEKLFAVVLYIGLGFIAFGRRQYSLPVRGVAFIAALIMVGIIVSLATQKMLLAV</sequence>
<dbReference type="PIRSF" id="PIRSF005610">
    <property type="entry name" value="SirB"/>
    <property type="match status" value="1"/>
</dbReference>
<dbReference type="GO" id="GO:0005886">
    <property type="term" value="C:plasma membrane"/>
    <property type="evidence" value="ECO:0007669"/>
    <property type="project" value="TreeGrafter"/>
</dbReference>
<comment type="caution">
    <text evidence="2">The sequence shown here is derived from an EMBL/GenBank/DDBJ whole genome shotgun (WGS) entry which is preliminary data.</text>
</comment>
<name>A0A085JDW7_9GAMM</name>
<feature type="transmembrane region" description="Helical" evidence="1">
    <location>
        <begin position="12"/>
        <end position="29"/>
    </location>
</feature>
<dbReference type="RefSeq" id="WP_025901883.1">
    <property type="nucleotide sequence ID" value="NZ_ATMJ01000011.1"/>
</dbReference>
<dbReference type="InterPro" id="IPR007360">
    <property type="entry name" value="SirB"/>
</dbReference>
<evidence type="ECO:0000313" key="3">
    <source>
        <dbReference type="Proteomes" id="UP000028602"/>
    </source>
</evidence>
<keyword evidence="1" id="KW-1133">Transmembrane helix</keyword>
<feature type="transmembrane region" description="Helical" evidence="1">
    <location>
        <begin position="41"/>
        <end position="63"/>
    </location>
</feature>
<reference evidence="2 3" key="1">
    <citation type="submission" date="2014-05" db="EMBL/GenBank/DDBJ databases">
        <title>ATOL: Assembling a taxonomically balanced genome-scale reconstruction of the evolutionary history of the Enterobacteriaceae.</title>
        <authorList>
            <person name="Plunkett G.III."/>
            <person name="Neeno-Eckwall E.C."/>
            <person name="Glasner J.D."/>
            <person name="Perna N.T."/>
        </authorList>
    </citation>
    <scope>NUCLEOTIDE SEQUENCE [LARGE SCALE GENOMIC DNA]</scope>
    <source>
        <strain evidence="2 3">ATCC 33301</strain>
    </source>
</reference>
<keyword evidence="1" id="KW-0472">Membrane</keyword>
<gene>
    <name evidence="2" type="primary">sirB2</name>
    <name evidence="2" type="ORF">GTPT_2424</name>
</gene>
<dbReference type="AlphaFoldDB" id="A0A085JDW7"/>
<dbReference type="EMBL" id="JMPR01000037">
    <property type="protein sequence ID" value="KFD18663.1"/>
    <property type="molecule type" value="Genomic_DNA"/>
</dbReference>
<dbReference type="Proteomes" id="UP000028602">
    <property type="component" value="Unassembled WGS sequence"/>
</dbReference>